<sequence length="441" mass="47173">MPDISRHGVIERSSGDGPLTPPGPGASARVYYGYWIILAGFVTQFVSVGMANYVVGAFMIPMTEEFGWSRAEFSASRSIGQMVMAFTGFLIGAQIDKHGGRRFILIGGSLLVAALFGLSKVQTLTHWLVLNGLVLTSGAAMVGNLVVNVTLGKWFVERRGRAVALAGMGISLSGIVLPILATYSVDAFGWRVSWQLLALGAGVLTLPMAFIVRRAPEDFGLHPDGISPDQVSAGQGEAASADFANSMTRAQAMRTSTFYTLVLAFGLFQISITVMLLQTIPLMTDAGYSRFIASSMISLASIPAFLSKPVWGILIDRYSPKKLAAIGAALTGGAVLVIVYSVATRFDALVYCGFIMMGFGWGGLLPLQEVIWATTFGRRYLGSVRSTALPFVLGMAALGPVLVAYYYDQVGNYDLALVAIAVCNLGSALMLYRIKDRLPRI</sequence>
<evidence type="ECO:0000256" key="4">
    <source>
        <dbReference type="SAM" id="MobiDB-lite"/>
    </source>
</evidence>
<dbReference type="PROSITE" id="PS50850">
    <property type="entry name" value="MFS"/>
    <property type="match status" value="1"/>
</dbReference>
<dbReference type="CDD" id="cd17355">
    <property type="entry name" value="MFS_YcxA_like"/>
    <property type="match status" value="1"/>
</dbReference>
<dbReference type="InterPro" id="IPR020846">
    <property type="entry name" value="MFS_dom"/>
</dbReference>
<accession>A0A0R2T5W6</accession>
<evidence type="ECO:0000256" key="1">
    <source>
        <dbReference type="ARBA" id="ARBA00022692"/>
    </source>
</evidence>
<dbReference type="Proteomes" id="UP000051242">
    <property type="component" value="Unassembled WGS sequence"/>
</dbReference>
<feature type="transmembrane region" description="Helical" evidence="5">
    <location>
        <begin position="257"/>
        <end position="280"/>
    </location>
</feature>
<feature type="compositionally biased region" description="Basic and acidic residues" evidence="4">
    <location>
        <begin position="1"/>
        <end position="14"/>
    </location>
</feature>
<evidence type="ECO:0000313" key="7">
    <source>
        <dbReference type="EMBL" id="KRO82639.1"/>
    </source>
</evidence>
<feature type="transmembrane region" description="Helical" evidence="5">
    <location>
        <begin position="32"/>
        <end position="55"/>
    </location>
</feature>
<feature type="transmembrane region" description="Helical" evidence="5">
    <location>
        <begin position="388"/>
        <end position="407"/>
    </location>
</feature>
<dbReference type="Gene3D" id="1.20.1250.20">
    <property type="entry name" value="MFS general substrate transporter like domains"/>
    <property type="match status" value="2"/>
</dbReference>
<keyword evidence="3 5" id="KW-0472">Membrane</keyword>
<feature type="transmembrane region" description="Helical" evidence="5">
    <location>
        <begin position="323"/>
        <end position="342"/>
    </location>
</feature>
<feature type="transmembrane region" description="Helical" evidence="5">
    <location>
        <begin position="127"/>
        <end position="151"/>
    </location>
</feature>
<name>A0A0R2T5W6_9GAMM</name>
<dbReference type="InterPro" id="IPR050327">
    <property type="entry name" value="Proton-linked_MCT"/>
</dbReference>
<dbReference type="GO" id="GO:0022857">
    <property type="term" value="F:transmembrane transporter activity"/>
    <property type="evidence" value="ECO:0007669"/>
    <property type="project" value="InterPro"/>
</dbReference>
<reference evidence="7 8" key="1">
    <citation type="submission" date="2015-10" db="EMBL/GenBank/DDBJ databases">
        <title>Metagenome-Assembled Genomes uncover a global brackish microbiome.</title>
        <authorList>
            <person name="Hugerth L.W."/>
            <person name="Larsson J."/>
            <person name="Alneberg J."/>
            <person name="Lindh M.V."/>
            <person name="Legrand C."/>
            <person name="Pinhassi J."/>
            <person name="Andersson A.F."/>
        </authorList>
    </citation>
    <scope>NUCLEOTIDE SEQUENCE [LARGE SCALE GENOMIC DNA]</scope>
    <source>
        <strain evidence="7">BACL22 MAG-120619-bin3</strain>
    </source>
</reference>
<evidence type="ECO:0000256" key="2">
    <source>
        <dbReference type="ARBA" id="ARBA00022989"/>
    </source>
</evidence>
<evidence type="ECO:0000256" key="5">
    <source>
        <dbReference type="SAM" id="Phobius"/>
    </source>
</evidence>
<feature type="transmembrane region" description="Helical" evidence="5">
    <location>
        <begin position="163"/>
        <end position="181"/>
    </location>
</feature>
<dbReference type="EMBL" id="LICD01000033">
    <property type="protein sequence ID" value="KRO82639.1"/>
    <property type="molecule type" value="Genomic_DNA"/>
</dbReference>
<keyword evidence="1 5" id="KW-0812">Transmembrane</keyword>
<feature type="region of interest" description="Disordered" evidence="4">
    <location>
        <begin position="1"/>
        <end position="21"/>
    </location>
</feature>
<organism evidence="7 8">
    <name type="scientific">OM182 bacterium BACL3 MAG-120619-bin3</name>
    <dbReference type="NCBI Taxonomy" id="1655593"/>
    <lineage>
        <taxon>Bacteria</taxon>
        <taxon>Pseudomonadati</taxon>
        <taxon>Pseudomonadota</taxon>
        <taxon>Gammaproteobacteria</taxon>
        <taxon>OMG group</taxon>
        <taxon>OM182 clade</taxon>
    </lineage>
</organism>
<dbReference type="InterPro" id="IPR036259">
    <property type="entry name" value="MFS_trans_sf"/>
</dbReference>
<dbReference type="InterPro" id="IPR011701">
    <property type="entry name" value="MFS"/>
</dbReference>
<proteinExistence type="predicted"/>
<protein>
    <recommendedName>
        <fullName evidence="6">Major facilitator superfamily (MFS) profile domain-containing protein</fullName>
    </recommendedName>
</protein>
<dbReference type="SUPFAM" id="SSF103473">
    <property type="entry name" value="MFS general substrate transporter"/>
    <property type="match status" value="1"/>
</dbReference>
<gene>
    <name evidence="7" type="ORF">ABR85_06045</name>
</gene>
<dbReference type="PANTHER" id="PTHR11360:SF284">
    <property type="entry name" value="EG:103B4.3 PROTEIN-RELATED"/>
    <property type="match status" value="1"/>
</dbReference>
<evidence type="ECO:0000313" key="8">
    <source>
        <dbReference type="Proteomes" id="UP000051242"/>
    </source>
</evidence>
<evidence type="ECO:0000256" key="3">
    <source>
        <dbReference type="ARBA" id="ARBA00023136"/>
    </source>
</evidence>
<feature type="transmembrane region" description="Helical" evidence="5">
    <location>
        <begin position="413"/>
        <end position="432"/>
    </location>
</feature>
<dbReference type="PANTHER" id="PTHR11360">
    <property type="entry name" value="MONOCARBOXYLATE TRANSPORTER"/>
    <property type="match status" value="1"/>
</dbReference>
<keyword evidence="2 5" id="KW-1133">Transmembrane helix</keyword>
<feature type="transmembrane region" description="Helical" evidence="5">
    <location>
        <begin position="75"/>
        <end position="91"/>
    </location>
</feature>
<comment type="caution">
    <text evidence="7">The sequence shown here is derived from an EMBL/GenBank/DDBJ whole genome shotgun (WGS) entry which is preliminary data.</text>
</comment>
<dbReference type="Pfam" id="PF07690">
    <property type="entry name" value="MFS_1"/>
    <property type="match status" value="1"/>
</dbReference>
<feature type="domain" description="Major facilitator superfamily (MFS) profile" evidence="6">
    <location>
        <begin position="33"/>
        <end position="438"/>
    </location>
</feature>
<dbReference type="AlphaFoldDB" id="A0A0R2T5W6"/>
<feature type="transmembrane region" description="Helical" evidence="5">
    <location>
        <begin position="292"/>
        <end position="311"/>
    </location>
</feature>
<evidence type="ECO:0000259" key="6">
    <source>
        <dbReference type="PROSITE" id="PS50850"/>
    </source>
</evidence>
<feature type="transmembrane region" description="Helical" evidence="5">
    <location>
        <begin position="193"/>
        <end position="212"/>
    </location>
</feature>
<feature type="transmembrane region" description="Helical" evidence="5">
    <location>
        <begin position="103"/>
        <end position="121"/>
    </location>
</feature>
<feature type="transmembrane region" description="Helical" evidence="5">
    <location>
        <begin position="348"/>
        <end position="367"/>
    </location>
</feature>